<dbReference type="AlphaFoldDB" id="A0A2W6APS6"/>
<dbReference type="Pfam" id="PF05425">
    <property type="entry name" value="CopD"/>
    <property type="match status" value="1"/>
</dbReference>
<dbReference type="EMBL" id="QHBU01000189">
    <property type="protein sequence ID" value="PZR79811.1"/>
    <property type="molecule type" value="Genomic_DNA"/>
</dbReference>
<evidence type="ECO:0000256" key="1">
    <source>
        <dbReference type="SAM" id="Phobius"/>
    </source>
</evidence>
<feature type="domain" description="Copper resistance protein D" evidence="2">
    <location>
        <begin position="46"/>
        <end position="143"/>
    </location>
</feature>
<protein>
    <recommendedName>
        <fullName evidence="2">Copper resistance protein D domain-containing protein</fullName>
    </recommendedName>
</protein>
<keyword evidence="1" id="KW-0812">Transmembrane</keyword>
<feature type="transmembrane region" description="Helical" evidence="1">
    <location>
        <begin position="52"/>
        <end position="75"/>
    </location>
</feature>
<reference evidence="3 4" key="1">
    <citation type="journal article" date="2017" name="Nature">
        <title>Atmospheric trace gases support primary production in Antarctic desert surface soil.</title>
        <authorList>
            <person name="Ji M."/>
            <person name="Greening C."/>
            <person name="Vanwonterghem I."/>
            <person name="Carere C.R."/>
            <person name="Bay S.K."/>
            <person name="Steen J.A."/>
            <person name="Montgomery K."/>
            <person name="Lines T."/>
            <person name="Beardall J."/>
            <person name="van Dorst J."/>
            <person name="Snape I."/>
            <person name="Stott M.B."/>
            <person name="Hugenholtz P."/>
            <person name="Ferrari B.C."/>
        </authorList>
    </citation>
    <scope>NUCLEOTIDE SEQUENCE [LARGE SCALE GENOMIC DNA]</scope>
    <source>
        <strain evidence="3">RRmetagenome_bin12</strain>
    </source>
</reference>
<gene>
    <name evidence="3" type="ORF">DLM65_09785</name>
</gene>
<feature type="transmembrane region" description="Helical" evidence="1">
    <location>
        <begin position="87"/>
        <end position="107"/>
    </location>
</feature>
<evidence type="ECO:0000313" key="4">
    <source>
        <dbReference type="Proteomes" id="UP000248724"/>
    </source>
</evidence>
<feature type="transmembrane region" description="Helical" evidence="1">
    <location>
        <begin position="127"/>
        <end position="145"/>
    </location>
</feature>
<proteinExistence type="predicted"/>
<dbReference type="InterPro" id="IPR008457">
    <property type="entry name" value="Cu-R_CopD_dom"/>
</dbReference>
<keyword evidence="1" id="KW-0472">Membrane</keyword>
<dbReference type="Proteomes" id="UP000248724">
    <property type="component" value="Unassembled WGS sequence"/>
</dbReference>
<comment type="caution">
    <text evidence="3">The sequence shown here is derived from an EMBL/GenBank/DDBJ whole genome shotgun (WGS) entry which is preliminary data.</text>
</comment>
<keyword evidence="1" id="KW-1133">Transmembrane helix</keyword>
<dbReference type="GO" id="GO:0016020">
    <property type="term" value="C:membrane"/>
    <property type="evidence" value="ECO:0007669"/>
    <property type="project" value="InterPro"/>
</dbReference>
<organism evidence="3 4">
    <name type="scientific">Candidatus Aeolococcus gillhamiae</name>
    <dbReference type="NCBI Taxonomy" id="3127015"/>
    <lineage>
        <taxon>Bacteria</taxon>
        <taxon>Bacillati</taxon>
        <taxon>Candidatus Dormiibacterota</taxon>
        <taxon>Candidatus Dormibacteria</taxon>
        <taxon>Candidatus Aeolococcales</taxon>
        <taxon>Candidatus Aeolococcaceae</taxon>
        <taxon>Candidatus Aeolococcus</taxon>
    </lineage>
</organism>
<evidence type="ECO:0000259" key="2">
    <source>
        <dbReference type="Pfam" id="PF05425"/>
    </source>
</evidence>
<feature type="transmembrane region" description="Helical" evidence="1">
    <location>
        <begin position="9"/>
        <end position="32"/>
    </location>
</feature>
<accession>A0A2W6APS6</accession>
<name>A0A2W6APS6_9BACT</name>
<sequence length="147" mass="14869">MLSISGAELVLWLHVLAACVWIGGQVAVAILIPVLRGHGQLASVAGQRYQAVAWPAFGVLIVTGIINVGNAGLQWSHLLDSPAGRTLVVKLGLVALSGLAAGVHALLQAPGVRADSARRPWTSTLLGSASLVAAVLAALYGVAIASA</sequence>
<evidence type="ECO:0000313" key="3">
    <source>
        <dbReference type="EMBL" id="PZR79811.1"/>
    </source>
</evidence>